<evidence type="ECO:0000313" key="1">
    <source>
        <dbReference type="EMBL" id="ENZ50819.1"/>
    </source>
</evidence>
<name>R0C107_9FIRM</name>
<sequence length="62" mass="7498">MYNENNILDIIADHQREIDMIKSEMEKPFNDIVKQALKEKLNFLEDNQFRYKLQARAWGLKV</sequence>
<evidence type="ECO:0000313" key="2">
    <source>
        <dbReference type="Proteomes" id="UP000013126"/>
    </source>
</evidence>
<dbReference type="OrthoDB" id="2194396at2"/>
<dbReference type="PATRIC" id="fig|997894.4.peg.2445"/>
<reference evidence="1 2" key="1">
    <citation type="submission" date="2013-01" db="EMBL/GenBank/DDBJ databases">
        <title>The Genome Sequence of Clostridium bolteae 90A9.</title>
        <authorList>
            <consortium name="The Broad Institute Genome Sequencing Platform"/>
            <person name="Earl A."/>
            <person name="Ward D."/>
            <person name="Feldgarden M."/>
            <person name="Gevers D."/>
            <person name="Courvalin P."/>
            <person name="Lambert T."/>
            <person name="Walker B."/>
            <person name="Young S.K."/>
            <person name="Zeng Q."/>
            <person name="Gargeya S."/>
            <person name="Fitzgerald M."/>
            <person name="Haas B."/>
            <person name="Abouelleil A."/>
            <person name="Alvarado L."/>
            <person name="Arachchi H.M."/>
            <person name="Berlin A.M."/>
            <person name="Chapman S.B."/>
            <person name="Dewar J."/>
            <person name="Goldberg J."/>
            <person name="Griggs A."/>
            <person name="Gujja S."/>
            <person name="Hansen M."/>
            <person name="Howarth C."/>
            <person name="Imamovic A."/>
            <person name="Larimer J."/>
            <person name="McCowan C."/>
            <person name="Murphy C."/>
            <person name="Neiman D."/>
            <person name="Pearson M."/>
            <person name="Priest M."/>
            <person name="Roberts A."/>
            <person name="Saif S."/>
            <person name="Shea T."/>
            <person name="Sisk P."/>
            <person name="Sykes S."/>
            <person name="Wortman J."/>
            <person name="Nusbaum C."/>
            <person name="Birren B."/>
        </authorList>
    </citation>
    <scope>NUCLEOTIDE SEQUENCE [LARGE SCALE GENOMIC DNA]</scope>
    <source>
        <strain evidence="1 2">90A9</strain>
    </source>
</reference>
<keyword evidence="2" id="KW-1185">Reference proteome</keyword>
<dbReference type="AlphaFoldDB" id="R0C107"/>
<gene>
    <name evidence="1" type="ORF">HMPREF1085_02304</name>
</gene>
<comment type="caution">
    <text evidence="1">The sequence shown here is derived from an EMBL/GenBank/DDBJ whole genome shotgun (WGS) entry which is preliminary data.</text>
</comment>
<dbReference type="Proteomes" id="UP000013126">
    <property type="component" value="Unassembled WGS sequence"/>
</dbReference>
<dbReference type="GeneID" id="23113406"/>
<protein>
    <submittedName>
        <fullName evidence="1">Uncharacterized protein</fullName>
    </submittedName>
</protein>
<dbReference type="HOGENOM" id="CLU_2896027_0_0_9"/>
<accession>R0C107</accession>
<dbReference type="RefSeq" id="WP_002575546.1">
    <property type="nucleotide sequence ID" value="NZ_KB851182.1"/>
</dbReference>
<proteinExistence type="predicted"/>
<dbReference type="EMBL" id="AGYH01000005">
    <property type="protein sequence ID" value="ENZ50819.1"/>
    <property type="molecule type" value="Genomic_DNA"/>
</dbReference>
<organism evidence="1 2">
    <name type="scientific">Enterocloster bolteae 90A9</name>
    <dbReference type="NCBI Taxonomy" id="997894"/>
    <lineage>
        <taxon>Bacteria</taxon>
        <taxon>Bacillati</taxon>
        <taxon>Bacillota</taxon>
        <taxon>Clostridia</taxon>
        <taxon>Lachnospirales</taxon>
        <taxon>Lachnospiraceae</taxon>
        <taxon>Enterocloster</taxon>
    </lineage>
</organism>